<evidence type="ECO:0000313" key="2">
    <source>
        <dbReference type="Proteomes" id="UP000641741"/>
    </source>
</evidence>
<dbReference type="Proteomes" id="UP000641741">
    <property type="component" value="Unassembled WGS sequence"/>
</dbReference>
<comment type="caution">
    <text evidence="1">The sequence shown here is derived from an EMBL/GenBank/DDBJ whole genome shotgun (WGS) entry which is preliminary data.</text>
</comment>
<protein>
    <submittedName>
        <fullName evidence="1">Uncharacterized protein</fullName>
    </submittedName>
</protein>
<gene>
    <name evidence="1" type="ORF">H8S02_10715</name>
</gene>
<organism evidence="1 2">
    <name type="scientific">Agathobaculum hominis</name>
    <dbReference type="NCBI Taxonomy" id="2763014"/>
    <lineage>
        <taxon>Bacteria</taxon>
        <taxon>Bacillati</taxon>
        <taxon>Bacillota</taxon>
        <taxon>Clostridia</taxon>
        <taxon>Eubacteriales</taxon>
        <taxon>Butyricicoccaceae</taxon>
        <taxon>Agathobaculum</taxon>
    </lineage>
</organism>
<sequence length="75" mass="8331">MKKRFSKAARQTMLAAVTLALLLAPFVYFGVQKARTAALDSAFLWTIHAPHDVETYLSEHGLRPDSMPVSGTPDW</sequence>
<reference evidence="1 2" key="1">
    <citation type="submission" date="2020-08" db="EMBL/GenBank/DDBJ databases">
        <title>Genome public.</title>
        <authorList>
            <person name="Liu C."/>
            <person name="Sun Q."/>
        </authorList>
    </citation>
    <scope>NUCLEOTIDE SEQUENCE [LARGE SCALE GENOMIC DNA]</scope>
    <source>
        <strain evidence="1 2">M2</strain>
    </source>
</reference>
<accession>A0ABR7GQ40</accession>
<evidence type="ECO:0000313" key="1">
    <source>
        <dbReference type="EMBL" id="MBC5696410.1"/>
    </source>
</evidence>
<keyword evidence="2" id="KW-1185">Reference proteome</keyword>
<dbReference type="EMBL" id="JACOPK010000010">
    <property type="protein sequence ID" value="MBC5696410.1"/>
    <property type="molecule type" value="Genomic_DNA"/>
</dbReference>
<name>A0ABR7GQ40_9FIRM</name>
<dbReference type="RefSeq" id="WP_186970513.1">
    <property type="nucleotide sequence ID" value="NZ_JACOPK010000010.1"/>
</dbReference>
<proteinExistence type="predicted"/>